<accession>A0AAV2FZE9</accession>
<dbReference type="GO" id="GO:0032040">
    <property type="term" value="C:small-subunit processome"/>
    <property type="evidence" value="ECO:0007669"/>
    <property type="project" value="TreeGrafter"/>
</dbReference>
<keyword evidence="2" id="KW-0853">WD repeat</keyword>
<dbReference type="PANTHER" id="PTHR22851:SF0">
    <property type="entry name" value="DDB1- AND CUL4-ASSOCIATED FACTOR 13"/>
    <property type="match status" value="1"/>
</dbReference>
<dbReference type="InterPro" id="IPR007287">
    <property type="entry name" value="Sof1"/>
</dbReference>
<keyword evidence="3" id="KW-0677">Repeat</keyword>
<evidence type="ECO:0000259" key="5">
    <source>
        <dbReference type="Pfam" id="PF04158"/>
    </source>
</evidence>
<gene>
    <name evidence="6" type="ORF">LTRI10_LOCUS42891</name>
</gene>
<dbReference type="Proteomes" id="UP001497516">
    <property type="component" value="Chromosome 7"/>
</dbReference>
<proteinExistence type="predicted"/>
<name>A0AAV2FZE9_9ROSI</name>
<keyword evidence="4" id="KW-0539">Nucleus</keyword>
<reference evidence="6 7" key="1">
    <citation type="submission" date="2024-04" db="EMBL/GenBank/DDBJ databases">
        <authorList>
            <person name="Fracassetti M."/>
        </authorList>
    </citation>
    <scope>NUCLEOTIDE SEQUENCE [LARGE SCALE GENOMIC DNA]</scope>
</reference>
<dbReference type="Pfam" id="PF04158">
    <property type="entry name" value="Sof1"/>
    <property type="match status" value="1"/>
</dbReference>
<sequence length="133" mass="15255">MGIAAAIIHTSCCSQLLPGEQKKHEYQEAVKNRYKHLPEVQTIVRHRHLPKPIYKAKELHRMVIESENRKEESSHHPGSIVTESVRGRMISSLFALLNDGVAWSELHGILETTTWILRLDHSLRTFDQTKSVP</sequence>
<evidence type="ECO:0000256" key="3">
    <source>
        <dbReference type="ARBA" id="ARBA00022737"/>
    </source>
</evidence>
<organism evidence="6 7">
    <name type="scientific">Linum trigynum</name>
    <dbReference type="NCBI Taxonomy" id="586398"/>
    <lineage>
        <taxon>Eukaryota</taxon>
        <taxon>Viridiplantae</taxon>
        <taxon>Streptophyta</taxon>
        <taxon>Embryophyta</taxon>
        <taxon>Tracheophyta</taxon>
        <taxon>Spermatophyta</taxon>
        <taxon>Magnoliopsida</taxon>
        <taxon>eudicotyledons</taxon>
        <taxon>Gunneridae</taxon>
        <taxon>Pentapetalae</taxon>
        <taxon>rosids</taxon>
        <taxon>fabids</taxon>
        <taxon>Malpighiales</taxon>
        <taxon>Linaceae</taxon>
        <taxon>Linum</taxon>
    </lineage>
</organism>
<dbReference type="EMBL" id="OZ034820">
    <property type="protein sequence ID" value="CAL1402925.1"/>
    <property type="molecule type" value="Genomic_DNA"/>
</dbReference>
<dbReference type="AlphaFoldDB" id="A0AAV2FZE9"/>
<evidence type="ECO:0000313" key="6">
    <source>
        <dbReference type="EMBL" id="CAL1402925.1"/>
    </source>
</evidence>
<evidence type="ECO:0000256" key="1">
    <source>
        <dbReference type="ARBA" id="ARBA00004604"/>
    </source>
</evidence>
<evidence type="ECO:0000313" key="7">
    <source>
        <dbReference type="Proteomes" id="UP001497516"/>
    </source>
</evidence>
<protein>
    <recommendedName>
        <fullName evidence="5">Sof1-like protein domain-containing protein</fullName>
    </recommendedName>
</protein>
<keyword evidence="7" id="KW-1185">Reference proteome</keyword>
<evidence type="ECO:0000256" key="4">
    <source>
        <dbReference type="ARBA" id="ARBA00023242"/>
    </source>
</evidence>
<dbReference type="InterPro" id="IPR051733">
    <property type="entry name" value="WD_repeat_DCAF13/WDSOF1"/>
</dbReference>
<dbReference type="GO" id="GO:0000462">
    <property type="term" value="P:maturation of SSU-rRNA from tricistronic rRNA transcript (SSU-rRNA, 5.8S rRNA, LSU-rRNA)"/>
    <property type="evidence" value="ECO:0007669"/>
    <property type="project" value="TreeGrafter"/>
</dbReference>
<evidence type="ECO:0000256" key="2">
    <source>
        <dbReference type="ARBA" id="ARBA00022574"/>
    </source>
</evidence>
<feature type="domain" description="Sof1-like protein" evidence="5">
    <location>
        <begin position="18"/>
        <end position="74"/>
    </location>
</feature>
<dbReference type="PANTHER" id="PTHR22851">
    <property type="entry name" value="U3 SMALL NUCLEOLAR RNA U3 SNORNA ASSOCIATED PROTEIN"/>
    <property type="match status" value="1"/>
</dbReference>
<comment type="subcellular location">
    <subcellularLocation>
        <location evidence="1">Nucleus</location>
        <location evidence="1">Nucleolus</location>
    </subcellularLocation>
</comment>